<gene>
    <name evidence="1" type="ORF">MELLADRAFT_108615</name>
</gene>
<dbReference type="HOGENOM" id="CLU_2062006_0_0_1"/>
<dbReference type="InParanoid" id="F4RTP3"/>
<dbReference type="GeneID" id="18923520"/>
<name>F4RTP3_MELLP</name>
<dbReference type="KEGG" id="mlr:MELLADRAFT_108615"/>
<organism evidence="2">
    <name type="scientific">Melampsora larici-populina (strain 98AG31 / pathotype 3-4-7)</name>
    <name type="common">Poplar leaf rust fungus</name>
    <dbReference type="NCBI Taxonomy" id="747676"/>
    <lineage>
        <taxon>Eukaryota</taxon>
        <taxon>Fungi</taxon>
        <taxon>Dikarya</taxon>
        <taxon>Basidiomycota</taxon>
        <taxon>Pucciniomycotina</taxon>
        <taxon>Pucciniomycetes</taxon>
        <taxon>Pucciniales</taxon>
        <taxon>Melampsoraceae</taxon>
        <taxon>Melampsora</taxon>
    </lineage>
</organism>
<dbReference type="RefSeq" id="XP_007412421.1">
    <property type="nucleotide sequence ID" value="XM_007412359.1"/>
</dbReference>
<reference evidence="2" key="1">
    <citation type="journal article" date="2011" name="Proc. Natl. Acad. Sci. U.S.A.">
        <title>Obligate biotrophy features unraveled by the genomic analysis of rust fungi.</title>
        <authorList>
            <person name="Duplessis S."/>
            <person name="Cuomo C.A."/>
            <person name="Lin Y.-C."/>
            <person name="Aerts A."/>
            <person name="Tisserant E."/>
            <person name="Veneault-Fourrey C."/>
            <person name="Joly D.L."/>
            <person name="Hacquard S."/>
            <person name="Amselem J."/>
            <person name="Cantarel B.L."/>
            <person name="Chiu R."/>
            <person name="Coutinho P.M."/>
            <person name="Feau N."/>
            <person name="Field M."/>
            <person name="Frey P."/>
            <person name="Gelhaye E."/>
            <person name="Goldberg J."/>
            <person name="Grabherr M.G."/>
            <person name="Kodira C.D."/>
            <person name="Kohler A."/>
            <person name="Kuees U."/>
            <person name="Lindquist E.A."/>
            <person name="Lucas S.M."/>
            <person name="Mago R."/>
            <person name="Mauceli E."/>
            <person name="Morin E."/>
            <person name="Murat C."/>
            <person name="Pangilinan J.L."/>
            <person name="Park R."/>
            <person name="Pearson M."/>
            <person name="Quesneville H."/>
            <person name="Rouhier N."/>
            <person name="Sakthikumar S."/>
            <person name="Salamov A.A."/>
            <person name="Schmutz J."/>
            <person name="Selles B."/>
            <person name="Shapiro H."/>
            <person name="Tanguay P."/>
            <person name="Tuskan G.A."/>
            <person name="Henrissat B."/>
            <person name="Van de Peer Y."/>
            <person name="Rouze P."/>
            <person name="Ellis J.G."/>
            <person name="Dodds P.N."/>
            <person name="Schein J.E."/>
            <person name="Zhong S."/>
            <person name="Hamelin R.C."/>
            <person name="Grigoriev I.V."/>
            <person name="Szabo L.J."/>
            <person name="Martin F."/>
        </authorList>
    </citation>
    <scope>NUCLEOTIDE SEQUENCE [LARGE SCALE GENOMIC DNA]</scope>
    <source>
        <strain evidence="2">98AG31 / pathotype 3-4-7</strain>
    </source>
</reference>
<proteinExistence type="predicted"/>
<accession>F4RTP3</accession>
<dbReference type="AlphaFoldDB" id="F4RTP3"/>
<evidence type="ECO:0000313" key="2">
    <source>
        <dbReference type="Proteomes" id="UP000001072"/>
    </source>
</evidence>
<dbReference type="Proteomes" id="UP000001072">
    <property type="component" value="Unassembled WGS sequence"/>
</dbReference>
<keyword evidence="2" id="KW-1185">Reference proteome</keyword>
<dbReference type="EMBL" id="GL883119">
    <property type="protein sequence ID" value="EGG04292.1"/>
    <property type="molecule type" value="Genomic_DNA"/>
</dbReference>
<dbReference type="VEuPathDB" id="FungiDB:MELLADRAFT_108615"/>
<sequence length="119" mass="13183">MATVRQLDIEESPFDDIEFLETLSIHLWQGKTITPHTSTNPNMPNPLMCAEVKPTKLVIFETGKCMTMHMWRNCAFNINDPNSPSPECTVFLLEQVSGTPASDSQIALSKASVEAAMRG</sequence>
<protein>
    <submittedName>
        <fullName evidence="1">Uncharacterized protein</fullName>
    </submittedName>
</protein>
<evidence type="ECO:0000313" key="1">
    <source>
        <dbReference type="EMBL" id="EGG04292.1"/>
    </source>
</evidence>